<evidence type="ECO:0000313" key="3">
    <source>
        <dbReference type="Proteomes" id="UP000008630"/>
    </source>
</evidence>
<dbReference type="eggNOG" id="ENOG5030RV4">
    <property type="taxonomic scope" value="Bacteria"/>
</dbReference>
<dbReference type="KEGG" id="bhl:Bache_2912"/>
<dbReference type="OrthoDB" id="1027978at2"/>
<accession>E6SP90</accession>
<evidence type="ECO:0000313" key="2">
    <source>
        <dbReference type="EMBL" id="ADV44847.1"/>
    </source>
</evidence>
<feature type="signal peptide" evidence="1">
    <location>
        <begin position="1"/>
        <end position="22"/>
    </location>
</feature>
<evidence type="ECO:0008006" key="4">
    <source>
        <dbReference type="Google" id="ProtNLM"/>
    </source>
</evidence>
<keyword evidence="3" id="KW-1185">Reference proteome</keyword>
<reference evidence="2 3" key="2">
    <citation type="journal article" date="2011" name="Stand. Genomic Sci.">
        <title>Complete genome sequence of Bacteroides helcogenes type strain (P 36-108).</title>
        <authorList>
            <person name="Pati A."/>
            <person name="Gronow S."/>
            <person name="Zeytun A."/>
            <person name="Lapidus A."/>
            <person name="Nolan M."/>
            <person name="Hammon N."/>
            <person name="Deshpande S."/>
            <person name="Cheng J.F."/>
            <person name="Tapia R."/>
            <person name="Han C."/>
            <person name="Goodwin L."/>
            <person name="Pitluck S."/>
            <person name="Liolios K."/>
            <person name="Pagani I."/>
            <person name="Ivanova N."/>
            <person name="Mavromatis K."/>
            <person name="Chen A."/>
            <person name="Palaniappan K."/>
            <person name="Land M."/>
            <person name="Hauser L."/>
            <person name="Chang Y.J."/>
            <person name="Jeffries C.D."/>
            <person name="Detter J.C."/>
            <person name="Brambilla E."/>
            <person name="Rohde M."/>
            <person name="Goker M."/>
            <person name="Woyke T."/>
            <person name="Bristow J."/>
            <person name="Eisen J.A."/>
            <person name="Markowitz V."/>
            <person name="Hugenholtz P."/>
            <person name="Kyrpides N.C."/>
            <person name="Klenk H.P."/>
            <person name="Lucas S."/>
        </authorList>
    </citation>
    <scope>NUCLEOTIDE SEQUENCE [LARGE SCALE GENOMIC DNA]</scope>
    <source>
        <strain evidence="3">ATCC 35417 / DSM 20613 / JCM 6297 / CCUG 15421 / P 36-108</strain>
    </source>
</reference>
<organism evidence="2 3">
    <name type="scientific">Bacteroides helcogenes (strain ATCC 35417 / DSM 20613 / JCM 6297 / CCUG 15421 / P 36-108)</name>
    <dbReference type="NCBI Taxonomy" id="693979"/>
    <lineage>
        <taxon>Bacteria</taxon>
        <taxon>Pseudomonadati</taxon>
        <taxon>Bacteroidota</taxon>
        <taxon>Bacteroidia</taxon>
        <taxon>Bacteroidales</taxon>
        <taxon>Bacteroidaceae</taxon>
        <taxon>Bacteroides</taxon>
    </lineage>
</organism>
<dbReference type="Proteomes" id="UP000008630">
    <property type="component" value="Chromosome"/>
</dbReference>
<evidence type="ECO:0000256" key="1">
    <source>
        <dbReference type="SAM" id="SignalP"/>
    </source>
</evidence>
<protein>
    <recommendedName>
        <fullName evidence="4">Outer membrane protein beta-barrel domain-containing protein</fullName>
    </recommendedName>
</protein>
<dbReference type="EMBL" id="CP002352">
    <property type="protein sequence ID" value="ADV44847.1"/>
    <property type="molecule type" value="Genomic_DNA"/>
</dbReference>
<gene>
    <name evidence="2" type="ordered locus">Bache_2912</name>
</gene>
<dbReference type="RefSeq" id="WP_013548434.1">
    <property type="nucleotide sequence ID" value="NC_014933.1"/>
</dbReference>
<proteinExistence type="predicted"/>
<dbReference type="AlphaFoldDB" id="E6SP90"/>
<dbReference type="PATRIC" id="fig|693979.3.peg.3053"/>
<name>E6SP90_BACT6</name>
<feature type="chain" id="PRO_5003209179" description="Outer membrane protein beta-barrel domain-containing protein" evidence="1">
    <location>
        <begin position="23"/>
        <end position="217"/>
    </location>
</feature>
<sequence>MKKWITLFLLFLATGGTNQLRAQSECLPQQYSFIVGGGLMLPAVDGNDNDFFNKNGNRVGYDLMTEGRYYLTPNFAVGGQYDYLRSASRPDKMHVHFIRPEVLLRGLWSDGNQGAFFSLGIGYMNYQERTYTRRDRRGNSFQKGYCGISFAAGWEFHISRKVSGMLRADMLTADWFANPDARLYNPYGDNYDDGVNHSWFKSHITFINIGFALQFGR</sequence>
<dbReference type="HOGENOM" id="CLU_1281050_0_0_10"/>
<reference key="1">
    <citation type="submission" date="2010-11" db="EMBL/GenBank/DDBJ databases">
        <title>The complete genome of Bacteroides helcogenes P 36-108.</title>
        <authorList>
            <consortium name="US DOE Joint Genome Institute (JGI-PGF)"/>
            <person name="Lucas S."/>
            <person name="Copeland A."/>
            <person name="Lapidus A."/>
            <person name="Bruce D."/>
            <person name="Goodwin L."/>
            <person name="Pitluck S."/>
            <person name="Kyrpides N."/>
            <person name="Mavromatis K."/>
            <person name="Ivanova N."/>
            <person name="Zeytun A."/>
            <person name="Brettin T."/>
            <person name="Detter J.C."/>
            <person name="Tapia R."/>
            <person name="Han C."/>
            <person name="Land M."/>
            <person name="Hauser L."/>
            <person name="Markowitz V."/>
            <person name="Cheng J.-F."/>
            <person name="Hugenholtz P."/>
            <person name="Woyke T."/>
            <person name="Wu D."/>
            <person name="Gronow S."/>
            <person name="Wellnitz S."/>
            <person name="Brambilla E."/>
            <person name="Klenk H.-P."/>
            <person name="Eisen J.A."/>
        </authorList>
    </citation>
    <scope>NUCLEOTIDE SEQUENCE</scope>
    <source>
        <strain>P 36-108</strain>
    </source>
</reference>
<keyword evidence="1" id="KW-0732">Signal</keyword>